<comment type="caution">
    <text evidence="2">The sequence shown here is derived from an EMBL/GenBank/DDBJ whole genome shotgun (WGS) entry which is preliminary data.</text>
</comment>
<dbReference type="AlphaFoldDB" id="A0A811JVY7"/>
<dbReference type="Proteomes" id="UP000614601">
    <property type="component" value="Unassembled WGS sequence"/>
</dbReference>
<keyword evidence="3" id="KW-1185">Reference proteome</keyword>
<dbReference type="OrthoDB" id="5874614at2759"/>
<evidence type="ECO:0000256" key="1">
    <source>
        <dbReference type="SAM" id="MobiDB-lite"/>
    </source>
</evidence>
<dbReference type="EMBL" id="CAJFDH010000001">
    <property type="protein sequence ID" value="CAD5207241.1"/>
    <property type="molecule type" value="Genomic_DNA"/>
</dbReference>
<evidence type="ECO:0000313" key="3">
    <source>
        <dbReference type="Proteomes" id="UP000614601"/>
    </source>
</evidence>
<dbReference type="EMBL" id="CAJFCW020000001">
    <property type="protein sequence ID" value="CAG9084904.1"/>
    <property type="molecule type" value="Genomic_DNA"/>
</dbReference>
<protein>
    <submittedName>
        <fullName evidence="2">Uncharacterized protein</fullName>
    </submittedName>
</protein>
<reference evidence="2" key="1">
    <citation type="submission" date="2020-09" db="EMBL/GenBank/DDBJ databases">
        <authorList>
            <person name="Kikuchi T."/>
        </authorList>
    </citation>
    <scope>NUCLEOTIDE SEQUENCE</scope>
    <source>
        <strain evidence="2">SH1</strain>
    </source>
</reference>
<evidence type="ECO:0000313" key="2">
    <source>
        <dbReference type="EMBL" id="CAD5207241.1"/>
    </source>
</evidence>
<gene>
    <name evidence="2" type="ORF">BOKJ2_LOCUS1925</name>
</gene>
<proteinExistence type="predicted"/>
<feature type="region of interest" description="Disordered" evidence="1">
    <location>
        <begin position="1"/>
        <end position="77"/>
    </location>
</feature>
<sequence length="230" mass="25298">MNMNGSSSDEELACSGVLKTPERPLRRSQRIAGTLNAPLRLSESSNASLEEPGSITVSRPSSVCSESSQASSSDGIGNCLTAETPIVPFKDVVRFVRQQYHGNTPRRSKSPSRTLRRSLRNAAGPSSSFLDDLPKAESGFNAKIRQQMTYYTTYDQRKLRKELAVKGQGKSTPEGLKKPVYDLMNPASVDRKFVDDLAEMHLENGTEPGEPEVATAEGSQYLQRQLFNKL</sequence>
<dbReference type="Proteomes" id="UP000783686">
    <property type="component" value="Unassembled WGS sequence"/>
</dbReference>
<organism evidence="2 3">
    <name type="scientific">Bursaphelenchus okinawaensis</name>
    <dbReference type="NCBI Taxonomy" id="465554"/>
    <lineage>
        <taxon>Eukaryota</taxon>
        <taxon>Metazoa</taxon>
        <taxon>Ecdysozoa</taxon>
        <taxon>Nematoda</taxon>
        <taxon>Chromadorea</taxon>
        <taxon>Rhabditida</taxon>
        <taxon>Tylenchina</taxon>
        <taxon>Tylenchomorpha</taxon>
        <taxon>Aphelenchoidea</taxon>
        <taxon>Aphelenchoididae</taxon>
        <taxon>Bursaphelenchus</taxon>
    </lineage>
</organism>
<name>A0A811JVY7_9BILA</name>
<feature type="compositionally biased region" description="Low complexity" evidence="1">
    <location>
        <begin position="58"/>
        <end position="73"/>
    </location>
</feature>
<accession>A0A811JVY7</accession>